<proteinExistence type="predicted"/>
<keyword evidence="2" id="KW-1185">Reference proteome</keyword>
<sequence length="97" mass="11202">MRVSCKNHKSNRKVVTEWKWLGGPMFQSNVKLRMRMAIDWWSMMVAEGGCVVGEWCLIPRFSGGLALDLLYYHVEDVEGYAWAKESLKSGKKRGRYG</sequence>
<name>A0A5N6LRT3_9ASTR</name>
<protein>
    <submittedName>
        <fullName evidence="1">Uncharacterized protein</fullName>
    </submittedName>
</protein>
<dbReference type="AlphaFoldDB" id="A0A5N6LRT3"/>
<gene>
    <name evidence="1" type="ORF">E3N88_37660</name>
</gene>
<accession>A0A5N6LRT3</accession>
<reference evidence="1 2" key="1">
    <citation type="submission" date="2019-05" db="EMBL/GenBank/DDBJ databases">
        <title>Mikania micrantha, genome provides insights into the molecular mechanism of rapid growth.</title>
        <authorList>
            <person name="Liu B."/>
        </authorList>
    </citation>
    <scope>NUCLEOTIDE SEQUENCE [LARGE SCALE GENOMIC DNA]</scope>
    <source>
        <strain evidence="1">NLD-2019</strain>
        <tissue evidence="1">Leaf</tissue>
    </source>
</reference>
<comment type="caution">
    <text evidence="1">The sequence shown here is derived from an EMBL/GenBank/DDBJ whole genome shotgun (WGS) entry which is preliminary data.</text>
</comment>
<dbReference type="EMBL" id="SZYD01000018">
    <property type="protein sequence ID" value="KAD2804283.1"/>
    <property type="molecule type" value="Genomic_DNA"/>
</dbReference>
<organism evidence="1 2">
    <name type="scientific">Mikania micrantha</name>
    <name type="common">bitter vine</name>
    <dbReference type="NCBI Taxonomy" id="192012"/>
    <lineage>
        <taxon>Eukaryota</taxon>
        <taxon>Viridiplantae</taxon>
        <taxon>Streptophyta</taxon>
        <taxon>Embryophyta</taxon>
        <taxon>Tracheophyta</taxon>
        <taxon>Spermatophyta</taxon>
        <taxon>Magnoliopsida</taxon>
        <taxon>eudicotyledons</taxon>
        <taxon>Gunneridae</taxon>
        <taxon>Pentapetalae</taxon>
        <taxon>asterids</taxon>
        <taxon>campanulids</taxon>
        <taxon>Asterales</taxon>
        <taxon>Asteraceae</taxon>
        <taxon>Asteroideae</taxon>
        <taxon>Heliantheae alliance</taxon>
        <taxon>Eupatorieae</taxon>
        <taxon>Mikania</taxon>
    </lineage>
</organism>
<evidence type="ECO:0000313" key="1">
    <source>
        <dbReference type="EMBL" id="KAD2804283.1"/>
    </source>
</evidence>
<dbReference type="Proteomes" id="UP000326396">
    <property type="component" value="Linkage Group LG8"/>
</dbReference>
<evidence type="ECO:0000313" key="2">
    <source>
        <dbReference type="Proteomes" id="UP000326396"/>
    </source>
</evidence>